<dbReference type="InterPro" id="IPR012349">
    <property type="entry name" value="Split_barrel_FMN-bd"/>
</dbReference>
<keyword evidence="4" id="KW-1185">Reference proteome</keyword>
<dbReference type="InterPro" id="IPR016733">
    <property type="entry name" value="UCP018747"/>
</dbReference>
<dbReference type="InterPro" id="IPR007386">
    <property type="entry name" value="DUF447_N"/>
</dbReference>
<evidence type="ECO:0000313" key="3">
    <source>
        <dbReference type="EMBL" id="ASJ03354.1"/>
    </source>
</evidence>
<dbReference type="Gene3D" id="1.20.58.290">
    <property type="entry name" value="Hypothetical membrane protein ta0354_69_121"/>
    <property type="match status" value="1"/>
</dbReference>
<reference evidence="3 4" key="1">
    <citation type="submission" date="2016-03" db="EMBL/GenBank/DDBJ databases">
        <title>Complete genome sequence of Thermococcus profundus strain DT5432.</title>
        <authorList>
            <person name="Oger P.M."/>
        </authorList>
    </citation>
    <scope>NUCLEOTIDE SEQUENCE [LARGE SCALE GENOMIC DNA]</scope>
    <source>
        <strain evidence="3 4">DT 5432</strain>
    </source>
</reference>
<dbReference type="EMBL" id="CP014862">
    <property type="protein sequence ID" value="ASJ03354.1"/>
    <property type="molecule type" value="Genomic_DNA"/>
</dbReference>
<dbReference type="GeneID" id="33320519"/>
<feature type="domain" description="DUF447" evidence="1">
    <location>
        <begin position="11"/>
        <end position="120"/>
    </location>
</feature>
<dbReference type="PIRSF" id="PIRSF018747">
    <property type="entry name" value="UCP018747"/>
    <property type="match status" value="1"/>
</dbReference>
<dbReference type="Pfam" id="PF20766">
    <property type="entry name" value="DUF447_C"/>
    <property type="match status" value="1"/>
</dbReference>
<organism evidence="3 4">
    <name type="scientific">Thermococcus profundus</name>
    <dbReference type="NCBI Taxonomy" id="49899"/>
    <lineage>
        <taxon>Archaea</taxon>
        <taxon>Methanobacteriati</taxon>
        <taxon>Methanobacteriota</taxon>
        <taxon>Thermococci</taxon>
        <taxon>Thermococcales</taxon>
        <taxon>Thermococcaceae</taxon>
        <taxon>Thermococcus</taxon>
    </lineage>
</organism>
<proteinExistence type="predicted"/>
<evidence type="ECO:0000313" key="4">
    <source>
        <dbReference type="Proteomes" id="UP000250179"/>
    </source>
</evidence>
<evidence type="ECO:0000259" key="2">
    <source>
        <dbReference type="Pfam" id="PF20766"/>
    </source>
</evidence>
<dbReference type="RefSeq" id="WP_232473518.1">
    <property type="nucleotide sequence ID" value="NZ_CP014862.1"/>
</dbReference>
<evidence type="ECO:0008006" key="5">
    <source>
        <dbReference type="Google" id="ProtNLM"/>
    </source>
</evidence>
<dbReference type="InterPro" id="IPR049288">
    <property type="entry name" value="DUF447_C"/>
</dbReference>
<name>A0A2Z2MHD4_THEPR</name>
<gene>
    <name evidence="3" type="ORF">A3L09_08840</name>
</gene>
<dbReference type="SUPFAM" id="SSF50475">
    <property type="entry name" value="FMN-binding split barrel"/>
    <property type="match status" value="1"/>
</dbReference>
<evidence type="ECO:0000259" key="1">
    <source>
        <dbReference type="Pfam" id="PF04289"/>
    </source>
</evidence>
<sequence>MLELLKEGQVYELLLVSKSNVTPVGVVRKGETLHFKLFPGKSFKDLLENNRTAIQITWDAELLVRTALNLSVSISFESSGGHRWISSLPGWLGKVECRREVWKDEIGTAEVLRCEFFPERRLPGELTRVPFSRADCVLVEMAVLFTRYIVRPSPEQRNKILDLYSLYRHLGGTSDTAEYIVGHLKGA</sequence>
<dbReference type="AlphaFoldDB" id="A0A2Z2MHD4"/>
<protein>
    <recommendedName>
        <fullName evidence="5">DUF447 domain-containing protein</fullName>
    </recommendedName>
</protein>
<dbReference type="KEGG" id="tprf:A3L09_08840"/>
<dbReference type="Proteomes" id="UP000250179">
    <property type="component" value="Chromosome"/>
</dbReference>
<accession>A0A2Z2MHD4</accession>
<dbReference type="Pfam" id="PF04289">
    <property type="entry name" value="DUF447_N"/>
    <property type="match status" value="1"/>
</dbReference>
<feature type="domain" description="DUF447" evidence="2">
    <location>
        <begin position="132"/>
        <end position="175"/>
    </location>
</feature>
<dbReference type="Gene3D" id="2.30.110.10">
    <property type="entry name" value="Electron Transport, Fmn-binding Protein, Chain A"/>
    <property type="match status" value="1"/>
</dbReference>